<dbReference type="Proteomes" id="UP000509782">
    <property type="component" value="Chromosome"/>
</dbReference>
<dbReference type="EMBL" id="CP054569">
    <property type="protein sequence ID" value="QKQ46016.1"/>
    <property type="molecule type" value="Genomic_DNA"/>
</dbReference>
<feature type="chain" id="PRO_5027123864" description="Outer membrane protein assembly factor BamE" evidence="1">
    <location>
        <begin position="19"/>
        <end position="110"/>
    </location>
</feature>
<evidence type="ECO:0008006" key="4">
    <source>
        <dbReference type="Google" id="ProtNLM"/>
    </source>
</evidence>
<protein>
    <recommendedName>
        <fullName evidence="4">Outer membrane protein assembly factor BamE</fullName>
    </recommendedName>
</protein>
<accession>A0A6N0JH05</accession>
<proteinExistence type="predicted"/>
<evidence type="ECO:0000313" key="2">
    <source>
        <dbReference type="EMBL" id="QKQ46016.1"/>
    </source>
</evidence>
<sequence length="110" mass="12065">MRMCLLGVAALVAGCATGSSNLITEAKVQSIKLNVTTYDEMVRDYGPPRSQHFDREGLLTATWFFFYDGDYGAMDNQQKLTVVFNKDRTVKDYDNASVGSEGGKGAGKPR</sequence>
<organism evidence="2 3">
    <name type="scientific">Achromobacter denitrificans</name>
    <name type="common">Alcaligenes denitrificans</name>
    <dbReference type="NCBI Taxonomy" id="32002"/>
    <lineage>
        <taxon>Bacteria</taxon>
        <taxon>Pseudomonadati</taxon>
        <taxon>Pseudomonadota</taxon>
        <taxon>Betaproteobacteria</taxon>
        <taxon>Burkholderiales</taxon>
        <taxon>Alcaligenaceae</taxon>
        <taxon>Achromobacter</taxon>
    </lineage>
</organism>
<dbReference type="PROSITE" id="PS51257">
    <property type="entry name" value="PROKAR_LIPOPROTEIN"/>
    <property type="match status" value="1"/>
</dbReference>
<evidence type="ECO:0000313" key="3">
    <source>
        <dbReference type="Proteomes" id="UP000509782"/>
    </source>
</evidence>
<reference evidence="2 3" key="1">
    <citation type="submission" date="2020-05" db="EMBL/GenBank/DDBJ databases">
        <title>FDA dAtabase for Regulatory Grade micrObial Sequences (FDA-ARGOS): Supporting development and validation of Infectious Disease Dx tests.</title>
        <authorList>
            <person name="Sproer C."/>
            <person name="Gronow S."/>
            <person name="Severitt S."/>
            <person name="Schroder I."/>
            <person name="Tallon L."/>
            <person name="Sadzewicz L."/>
            <person name="Zhao X."/>
            <person name="Vavikolanu K."/>
            <person name="Mehta A."/>
            <person name="Aluvathingal J."/>
            <person name="Nadendla S."/>
            <person name="Myers T."/>
            <person name="Yan Y."/>
            <person name="Sichtig H."/>
        </authorList>
    </citation>
    <scope>NUCLEOTIDE SEQUENCE [LARGE SCALE GENOMIC DNA]</scope>
    <source>
        <strain evidence="2 3">FDAARGOS_787</strain>
    </source>
</reference>
<evidence type="ECO:0000256" key="1">
    <source>
        <dbReference type="SAM" id="SignalP"/>
    </source>
</evidence>
<feature type="signal peptide" evidence="1">
    <location>
        <begin position="1"/>
        <end position="18"/>
    </location>
</feature>
<keyword evidence="1" id="KW-0732">Signal</keyword>
<gene>
    <name evidence="2" type="ORF">FOC81_04625</name>
</gene>
<name>A0A6N0JH05_ACHDE</name>
<dbReference type="AlphaFoldDB" id="A0A6N0JH05"/>